<dbReference type="InterPro" id="IPR050135">
    <property type="entry name" value="dGTPase-like"/>
</dbReference>
<dbReference type="EMBL" id="JH817583">
    <property type="protein sequence ID" value="EKC41118.1"/>
    <property type="molecule type" value="Genomic_DNA"/>
</dbReference>
<dbReference type="InParanoid" id="K1R5W8"/>
<dbReference type="GO" id="GO:0008832">
    <property type="term" value="F:dGTPase activity"/>
    <property type="evidence" value="ECO:0007669"/>
    <property type="project" value="TreeGrafter"/>
</dbReference>
<name>K1R5W8_MAGGI</name>
<gene>
    <name evidence="1" type="ORF">CGI_10022879</name>
</gene>
<dbReference type="Gene3D" id="1.10.3210.10">
    <property type="entry name" value="Hypothetical protein af1432"/>
    <property type="match status" value="1"/>
</dbReference>
<dbReference type="GO" id="GO:0005634">
    <property type="term" value="C:nucleus"/>
    <property type="evidence" value="ECO:0007669"/>
    <property type="project" value="TreeGrafter"/>
</dbReference>
<sequence length="176" mass="20155">MLAQRWANNVCPTPTIDQRITEALLKADEFIKIPGTNGEMRKLSETVDDMEAYQKLTDFIVEQILWSTDDKLKESREILMRVQRRQLFKCVGKTRPPKDSDAKEKVIGKDKMKHCTSMGRGTFKPPNGSDIKEKIAQVNGLQEYPEGLQHERGDNKGDIVKLDFNKHKYCKSLGLC</sequence>
<dbReference type="PANTHER" id="PTHR11373">
    <property type="entry name" value="DEOXYNUCLEOSIDE TRIPHOSPHATE TRIPHOSPHOHYDROLASE"/>
    <property type="match status" value="1"/>
</dbReference>
<organism evidence="1">
    <name type="scientific">Magallana gigas</name>
    <name type="common">Pacific oyster</name>
    <name type="synonym">Crassostrea gigas</name>
    <dbReference type="NCBI Taxonomy" id="29159"/>
    <lineage>
        <taxon>Eukaryota</taxon>
        <taxon>Metazoa</taxon>
        <taxon>Spiralia</taxon>
        <taxon>Lophotrochozoa</taxon>
        <taxon>Mollusca</taxon>
        <taxon>Bivalvia</taxon>
        <taxon>Autobranchia</taxon>
        <taxon>Pteriomorphia</taxon>
        <taxon>Ostreida</taxon>
        <taxon>Ostreoidea</taxon>
        <taxon>Ostreidae</taxon>
        <taxon>Magallana</taxon>
    </lineage>
</organism>
<dbReference type="GO" id="GO:0006203">
    <property type="term" value="P:dGTP catabolic process"/>
    <property type="evidence" value="ECO:0007669"/>
    <property type="project" value="TreeGrafter"/>
</dbReference>
<evidence type="ECO:0000313" key="1">
    <source>
        <dbReference type="EMBL" id="EKC41118.1"/>
    </source>
</evidence>
<proteinExistence type="predicted"/>
<protein>
    <submittedName>
        <fullName evidence="1">SAM domain and HD domain-containing protein 1</fullName>
    </submittedName>
</protein>
<dbReference type="HOGENOM" id="CLU_1526650_0_0_1"/>
<accession>K1R5W8</accession>
<dbReference type="SUPFAM" id="SSF109604">
    <property type="entry name" value="HD-domain/PDEase-like"/>
    <property type="match status" value="1"/>
</dbReference>
<dbReference type="PANTHER" id="PTHR11373:SF4">
    <property type="entry name" value="DEOXYNUCLEOSIDE TRIPHOSPHATE TRIPHOSPHOHYDROLASE SAMHD1"/>
    <property type="match status" value="1"/>
</dbReference>
<dbReference type="AlphaFoldDB" id="K1R5W8"/>
<reference evidence="1" key="1">
    <citation type="journal article" date="2012" name="Nature">
        <title>The oyster genome reveals stress adaptation and complexity of shell formation.</title>
        <authorList>
            <person name="Zhang G."/>
            <person name="Fang X."/>
            <person name="Guo X."/>
            <person name="Li L."/>
            <person name="Luo R."/>
            <person name="Xu F."/>
            <person name="Yang P."/>
            <person name="Zhang L."/>
            <person name="Wang X."/>
            <person name="Qi H."/>
            <person name="Xiong Z."/>
            <person name="Que H."/>
            <person name="Xie Y."/>
            <person name="Holland P.W."/>
            <person name="Paps J."/>
            <person name="Zhu Y."/>
            <person name="Wu F."/>
            <person name="Chen Y."/>
            <person name="Wang J."/>
            <person name="Peng C."/>
            <person name="Meng J."/>
            <person name="Yang L."/>
            <person name="Liu J."/>
            <person name="Wen B."/>
            <person name="Zhang N."/>
            <person name="Huang Z."/>
            <person name="Zhu Q."/>
            <person name="Feng Y."/>
            <person name="Mount A."/>
            <person name="Hedgecock D."/>
            <person name="Xu Z."/>
            <person name="Liu Y."/>
            <person name="Domazet-Loso T."/>
            <person name="Du Y."/>
            <person name="Sun X."/>
            <person name="Zhang S."/>
            <person name="Liu B."/>
            <person name="Cheng P."/>
            <person name="Jiang X."/>
            <person name="Li J."/>
            <person name="Fan D."/>
            <person name="Wang W."/>
            <person name="Fu W."/>
            <person name="Wang T."/>
            <person name="Wang B."/>
            <person name="Zhang J."/>
            <person name="Peng Z."/>
            <person name="Li Y."/>
            <person name="Li N."/>
            <person name="Wang J."/>
            <person name="Chen M."/>
            <person name="He Y."/>
            <person name="Tan F."/>
            <person name="Song X."/>
            <person name="Zheng Q."/>
            <person name="Huang R."/>
            <person name="Yang H."/>
            <person name="Du X."/>
            <person name="Chen L."/>
            <person name="Yang M."/>
            <person name="Gaffney P.M."/>
            <person name="Wang S."/>
            <person name="Luo L."/>
            <person name="She Z."/>
            <person name="Ming Y."/>
            <person name="Huang W."/>
            <person name="Zhang S."/>
            <person name="Huang B."/>
            <person name="Zhang Y."/>
            <person name="Qu T."/>
            <person name="Ni P."/>
            <person name="Miao G."/>
            <person name="Wang J."/>
            <person name="Wang Q."/>
            <person name="Steinberg C.E."/>
            <person name="Wang H."/>
            <person name="Li N."/>
            <person name="Qian L."/>
            <person name="Zhang G."/>
            <person name="Li Y."/>
            <person name="Yang H."/>
            <person name="Liu X."/>
            <person name="Wang J."/>
            <person name="Yin Y."/>
            <person name="Wang J."/>
        </authorList>
    </citation>
    <scope>NUCLEOTIDE SEQUENCE [LARGE SCALE GENOMIC DNA]</scope>
    <source>
        <strain evidence="1">05x7-T-G4-1.051#20</strain>
    </source>
</reference>